<keyword evidence="3" id="KW-0503">Monooxygenase</keyword>
<dbReference type="GO" id="GO:0016705">
    <property type="term" value="F:oxidoreductase activity, acting on paired donors, with incorporation or reduction of molecular oxygen"/>
    <property type="evidence" value="ECO:0007669"/>
    <property type="project" value="InterPro"/>
</dbReference>
<dbReference type="AlphaFoldDB" id="A0A210R3Y9"/>
<comment type="similarity">
    <text evidence="1 3">Belongs to the cytochrome P450 family.</text>
</comment>
<dbReference type="InterPro" id="IPR017972">
    <property type="entry name" value="Cyt_P450_CS"/>
</dbReference>
<dbReference type="InterPro" id="IPR036396">
    <property type="entry name" value="Cyt_P450_sf"/>
</dbReference>
<dbReference type="GO" id="GO:0004497">
    <property type="term" value="F:monooxygenase activity"/>
    <property type="evidence" value="ECO:0007669"/>
    <property type="project" value="UniProtKB-KW"/>
</dbReference>
<dbReference type="STRING" id="6573.A0A210R3Y9"/>
<dbReference type="Pfam" id="PF00067">
    <property type="entry name" value="p450"/>
    <property type="match status" value="1"/>
</dbReference>
<dbReference type="PROSITE" id="PS00086">
    <property type="entry name" value="CYTOCHROME_P450"/>
    <property type="match status" value="1"/>
</dbReference>
<dbReference type="PANTHER" id="PTHR24291">
    <property type="entry name" value="CYTOCHROME P450 FAMILY 4"/>
    <property type="match status" value="1"/>
</dbReference>
<accession>A0A210R3Y9</accession>
<dbReference type="OrthoDB" id="1470350at2759"/>
<evidence type="ECO:0000256" key="1">
    <source>
        <dbReference type="ARBA" id="ARBA00010617"/>
    </source>
</evidence>
<dbReference type="InterPro" id="IPR002401">
    <property type="entry name" value="Cyt_P450_E_grp-I"/>
</dbReference>
<proteinExistence type="inferred from homology"/>
<dbReference type="PANTHER" id="PTHR24291:SF201">
    <property type="entry name" value="CYTOCHROME P450, FAMILY 4, SUBFAMILY B, POLYPEPTIDE 7"/>
    <property type="match status" value="1"/>
</dbReference>
<dbReference type="GO" id="GO:0005506">
    <property type="term" value="F:iron ion binding"/>
    <property type="evidence" value="ECO:0007669"/>
    <property type="project" value="InterPro"/>
</dbReference>
<evidence type="ECO:0000313" key="5">
    <source>
        <dbReference type="Proteomes" id="UP000242188"/>
    </source>
</evidence>
<dbReference type="GO" id="GO:0020037">
    <property type="term" value="F:heme binding"/>
    <property type="evidence" value="ECO:0007669"/>
    <property type="project" value="InterPro"/>
</dbReference>
<evidence type="ECO:0000313" key="4">
    <source>
        <dbReference type="EMBL" id="OWF55692.1"/>
    </source>
</evidence>
<keyword evidence="5" id="KW-1185">Reference proteome</keyword>
<comment type="cofactor">
    <cofactor evidence="2">
        <name>heme</name>
        <dbReference type="ChEBI" id="CHEBI:30413"/>
    </cofactor>
</comment>
<evidence type="ECO:0000256" key="3">
    <source>
        <dbReference type="RuleBase" id="RU000461"/>
    </source>
</evidence>
<keyword evidence="3" id="KW-0560">Oxidoreductase</keyword>
<dbReference type="InterPro" id="IPR001128">
    <property type="entry name" value="Cyt_P450"/>
</dbReference>
<name>A0A210R3Y9_MIZYE</name>
<keyword evidence="2 3" id="KW-0349">Heme</keyword>
<dbReference type="EMBL" id="NEDP02000515">
    <property type="protein sequence ID" value="OWF55692.1"/>
    <property type="molecule type" value="Genomic_DNA"/>
</dbReference>
<dbReference type="Proteomes" id="UP000242188">
    <property type="component" value="Unassembled WGS sequence"/>
</dbReference>
<gene>
    <name evidence="4" type="ORF">KP79_PYT09615</name>
</gene>
<dbReference type="PRINTS" id="PR00463">
    <property type="entry name" value="EP450I"/>
</dbReference>
<sequence length="494" mass="56334">MAALITILLQISPICIGTLLLLKFLQLLKRKHDLKKAFKDFPGPKPHWLYGNTREISGDLDGLLRTTDCATTYNGVFPVWMGPLDAFLNMGHPSTVKHVLSGTDPKDESYALMRPWIGDGLLLSGGRKWDRNRRMLTPAFHMDILKHYVEIFNESAKVLLGKWRENPGCVETFHHMSLLTLDSMMKCLFGHHSNCQLETVRPAYIQCVYDVSDLIIKRIMNPLHHFGFLYSLSENGRKFQYACDTIHEHSNKLIEQRRQLLASEKAGSRNVDFLDILLTAKDSDGQGLTDKEIRDEVDTFMFAGHDSTASTLSWCLYNLALHPEYQDRCREEVEREWGDKTDLTWDDIQKVSFTFSCIKESQRLFPPVPNVSRCAEKDITLPDGRVIPKGMRMAVSSFALHRNPDVWDNPEEYDPSRFSEQNKKINAGSGSFIPFSMGPRNCIGQAFATTQLKVVIPTIIRNFRLTLDPTRPAEPEAMLILRSKNGLYLNITPL</sequence>
<dbReference type="CDD" id="cd20659">
    <property type="entry name" value="CYP4B_4F-like"/>
    <property type="match status" value="1"/>
</dbReference>
<comment type="caution">
    <text evidence="4">The sequence shown here is derived from an EMBL/GenBank/DDBJ whole genome shotgun (WGS) entry which is preliminary data.</text>
</comment>
<evidence type="ECO:0000256" key="2">
    <source>
        <dbReference type="PIRSR" id="PIRSR602401-1"/>
    </source>
</evidence>
<keyword evidence="2 3" id="KW-0408">Iron</keyword>
<dbReference type="InterPro" id="IPR050196">
    <property type="entry name" value="Cytochrome_P450_Monoox"/>
</dbReference>
<feature type="binding site" description="axial binding residue" evidence="2">
    <location>
        <position position="442"/>
    </location>
    <ligand>
        <name>heme</name>
        <dbReference type="ChEBI" id="CHEBI:30413"/>
    </ligand>
    <ligandPart>
        <name>Fe</name>
        <dbReference type="ChEBI" id="CHEBI:18248"/>
    </ligandPart>
</feature>
<keyword evidence="2 3" id="KW-0479">Metal-binding</keyword>
<reference evidence="4 5" key="1">
    <citation type="journal article" date="2017" name="Nat. Ecol. Evol.">
        <title>Scallop genome provides insights into evolution of bilaterian karyotype and development.</title>
        <authorList>
            <person name="Wang S."/>
            <person name="Zhang J."/>
            <person name="Jiao W."/>
            <person name="Li J."/>
            <person name="Xun X."/>
            <person name="Sun Y."/>
            <person name="Guo X."/>
            <person name="Huan P."/>
            <person name="Dong B."/>
            <person name="Zhang L."/>
            <person name="Hu X."/>
            <person name="Sun X."/>
            <person name="Wang J."/>
            <person name="Zhao C."/>
            <person name="Wang Y."/>
            <person name="Wang D."/>
            <person name="Huang X."/>
            <person name="Wang R."/>
            <person name="Lv J."/>
            <person name="Li Y."/>
            <person name="Zhang Z."/>
            <person name="Liu B."/>
            <person name="Lu W."/>
            <person name="Hui Y."/>
            <person name="Liang J."/>
            <person name="Zhou Z."/>
            <person name="Hou R."/>
            <person name="Li X."/>
            <person name="Liu Y."/>
            <person name="Li H."/>
            <person name="Ning X."/>
            <person name="Lin Y."/>
            <person name="Zhao L."/>
            <person name="Xing Q."/>
            <person name="Dou J."/>
            <person name="Li Y."/>
            <person name="Mao J."/>
            <person name="Guo H."/>
            <person name="Dou H."/>
            <person name="Li T."/>
            <person name="Mu C."/>
            <person name="Jiang W."/>
            <person name="Fu Q."/>
            <person name="Fu X."/>
            <person name="Miao Y."/>
            <person name="Liu J."/>
            <person name="Yu Q."/>
            <person name="Li R."/>
            <person name="Liao H."/>
            <person name="Li X."/>
            <person name="Kong Y."/>
            <person name="Jiang Z."/>
            <person name="Chourrout D."/>
            <person name="Li R."/>
            <person name="Bao Z."/>
        </authorList>
    </citation>
    <scope>NUCLEOTIDE SEQUENCE [LARGE SCALE GENOMIC DNA]</scope>
    <source>
        <strain evidence="4 5">PY_sf001</strain>
    </source>
</reference>
<dbReference type="Gene3D" id="1.10.630.10">
    <property type="entry name" value="Cytochrome P450"/>
    <property type="match status" value="1"/>
</dbReference>
<protein>
    <submittedName>
        <fullName evidence="4">Cytochrome P450 4F12</fullName>
    </submittedName>
</protein>
<dbReference type="SUPFAM" id="SSF48264">
    <property type="entry name" value="Cytochrome P450"/>
    <property type="match status" value="1"/>
</dbReference>
<organism evidence="4 5">
    <name type="scientific">Mizuhopecten yessoensis</name>
    <name type="common">Japanese scallop</name>
    <name type="synonym">Patinopecten yessoensis</name>
    <dbReference type="NCBI Taxonomy" id="6573"/>
    <lineage>
        <taxon>Eukaryota</taxon>
        <taxon>Metazoa</taxon>
        <taxon>Spiralia</taxon>
        <taxon>Lophotrochozoa</taxon>
        <taxon>Mollusca</taxon>
        <taxon>Bivalvia</taxon>
        <taxon>Autobranchia</taxon>
        <taxon>Pteriomorphia</taxon>
        <taxon>Pectinida</taxon>
        <taxon>Pectinoidea</taxon>
        <taxon>Pectinidae</taxon>
        <taxon>Mizuhopecten</taxon>
    </lineage>
</organism>
<dbReference type="PRINTS" id="PR00385">
    <property type="entry name" value="P450"/>
</dbReference>